<accession>A0AA39JVJ0</accession>
<evidence type="ECO:0000256" key="1">
    <source>
        <dbReference type="SAM" id="Phobius"/>
    </source>
</evidence>
<organism evidence="2 3">
    <name type="scientific">Armillaria borealis</name>
    <dbReference type="NCBI Taxonomy" id="47425"/>
    <lineage>
        <taxon>Eukaryota</taxon>
        <taxon>Fungi</taxon>
        <taxon>Dikarya</taxon>
        <taxon>Basidiomycota</taxon>
        <taxon>Agaricomycotina</taxon>
        <taxon>Agaricomycetes</taxon>
        <taxon>Agaricomycetidae</taxon>
        <taxon>Agaricales</taxon>
        <taxon>Marasmiineae</taxon>
        <taxon>Physalacriaceae</taxon>
        <taxon>Armillaria</taxon>
    </lineage>
</organism>
<name>A0AA39JVJ0_9AGAR</name>
<protein>
    <submittedName>
        <fullName evidence="2">Uncharacterized protein</fullName>
    </submittedName>
</protein>
<dbReference type="Proteomes" id="UP001175226">
    <property type="component" value="Unassembled WGS sequence"/>
</dbReference>
<evidence type="ECO:0000313" key="2">
    <source>
        <dbReference type="EMBL" id="KAK0449367.1"/>
    </source>
</evidence>
<dbReference type="AlphaFoldDB" id="A0AA39JVJ0"/>
<gene>
    <name evidence="2" type="ORF">EV421DRAFT_1411397</name>
</gene>
<keyword evidence="1" id="KW-0472">Membrane</keyword>
<sequence length="77" mass="9331">MTLWVVWPCLMAMTCLLLHLWHHILQRPHLWHHRRLFLRLRERRHLMTLTQKYPSQAEAIAAFNWALNTPNGLMIVP</sequence>
<comment type="caution">
    <text evidence="2">The sequence shown here is derived from an EMBL/GenBank/DDBJ whole genome shotgun (WGS) entry which is preliminary data.</text>
</comment>
<keyword evidence="3" id="KW-1185">Reference proteome</keyword>
<evidence type="ECO:0000313" key="3">
    <source>
        <dbReference type="Proteomes" id="UP001175226"/>
    </source>
</evidence>
<feature type="transmembrane region" description="Helical" evidence="1">
    <location>
        <begin position="6"/>
        <end position="25"/>
    </location>
</feature>
<keyword evidence="1" id="KW-1133">Transmembrane helix</keyword>
<dbReference type="EMBL" id="JAUEPT010000008">
    <property type="protein sequence ID" value="KAK0449367.1"/>
    <property type="molecule type" value="Genomic_DNA"/>
</dbReference>
<proteinExistence type="predicted"/>
<keyword evidence="1" id="KW-0812">Transmembrane</keyword>
<reference evidence="2" key="1">
    <citation type="submission" date="2023-06" db="EMBL/GenBank/DDBJ databases">
        <authorList>
            <consortium name="Lawrence Berkeley National Laboratory"/>
            <person name="Ahrendt S."/>
            <person name="Sahu N."/>
            <person name="Indic B."/>
            <person name="Wong-Bajracharya J."/>
            <person name="Merenyi Z."/>
            <person name="Ke H.-M."/>
            <person name="Monk M."/>
            <person name="Kocsube S."/>
            <person name="Drula E."/>
            <person name="Lipzen A."/>
            <person name="Balint B."/>
            <person name="Henrissat B."/>
            <person name="Andreopoulos B."/>
            <person name="Martin F.M."/>
            <person name="Harder C.B."/>
            <person name="Rigling D."/>
            <person name="Ford K.L."/>
            <person name="Foster G.D."/>
            <person name="Pangilinan J."/>
            <person name="Papanicolaou A."/>
            <person name="Barry K."/>
            <person name="LaButti K."/>
            <person name="Viragh M."/>
            <person name="Koriabine M."/>
            <person name="Yan M."/>
            <person name="Riley R."/>
            <person name="Champramary S."/>
            <person name="Plett K.L."/>
            <person name="Tsai I.J."/>
            <person name="Slot J."/>
            <person name="Sipos G."/>
            <person name="Plett J."/>
            <person name="Nagy L.G."/>
            <person name="Grigoriev I.V."/>
        </authorList>
    </citation>
    <scope>NUCLEOTIDE SEQUENCE</scope>
    <source>
        <strain evidence="2">FPL87.14</strain>
    </source>
</reference>